<dbReference type="STRING" id="758825.SAMN02982985_05674"/>
<reference evidence="1 2" key="1">
    <citation type="submission" date="2016-10" db="EMBL/GenBank/DDBJ databases">
        <authorList>
            <person name="de Groot N.N."/>
        </authorList>
    </citation>
    <scope>NUCLEOTIDE SEQUENCE [LARGE SCALE GENOMIC DNA]</scope>
    <source>
        <strain evidence="1 2">ATCC 43154</strain>
    </source>
</reference>
<dbReference type="Proteomes" id="UP000199470">
    <property type="component" value="Unassembled WGS sequence"/>
</dbReference>
<dbReference type="EMBL" id="FOTW01000043">
    <property type="protein sequence ID" value="SFM88888.1"/>
    <property type="molecule type" value="Genomic_DNA"/>
</dbReference>
<dbReference type="AlphaFoldDB" id="A0A1I4UIV1"/>
<dbReference type="OrthoDB" id="3638692at2"/>
<name>A0A1I4UIV1_9BURK</name>
<sequence>MSAGQLPLGLADRHHGQAAALAAATAGHLTYRERCEAALAELVARGEPFGADDVRALAGDDEGAGCNVLPSVIGVAAHPSAPDRIAIMPTSQYYRSARRTRRASRNRVWIARTAARPAA</sequence>
<dbReference type="RefSeq" id="WP_093357101.1">
    <property type="nucleotide sequence ID" value="NZ_FOTW01000043.1"/>
</dbReference>
<proteinExistence type="predicted"/>
<accession>A0A1I4UIV1</accession>
<protein>
    <submittedName>
        <fullName evidence="1">Uncharacterized protein</fullName>
    </submittedName>
</protein>
<dbReference type="SMR" id="A0A1I4UIV1"/>
<gene>
    <name evidence="1" type="ORF">SAMN02982985_05674</name>
</gene>
<evidence type="ECO:0000313" key="2">
    <source>
        <dbReference type="Proteomes" id="UP000199470"/>
    </source>
</evidence>
<evidence type="ECO:0000313" key="1">
    <source>
        <dbReference type="EMBL" id="SFM88888.1"/>
    </source>
</evidence>
<organism evidence="1 2">
    <name type="scientific">Rugamonas rubra</name>
    <dbReference type="NCBI Taxonomy" id="758825"/>
    <lineage>
        <taxon>Bacteria</taxon>
        <taxon>Pseudomonadati</taxon>
        <taxon>Pseudomonadota</taxon>
        <taxon>Betaproteobacteria</taxon>
        <taxon>Burkholderiales</taxon>
        <taxon>Oxalobacteraceae</taxon>
        <taxon>Telluria group</taxon>
        <taxon>Rugamonas</taxon>
    </lineage>
</organism>
<keyword evidence="2" id="KW-1185">Reference proteome</keyword>